<sequence length="1124" mass="122482">MHLTAIFRTPQLIKAMKLITILLLAALLQVSAKGLSQVVSIRLKESTLEKAFKEIEKKTGYTFVYTKERLGAAKPVTIDVENQPLESVLEKLFDAQQLTFSISGKYISVKQRDKTVQDYATAAAIIAVSGRVTDDEGNPLVGANVMIRGTKNGAQTNVSGIYHLQSVEESASLEFSYVGFEMKVMPVLGRSVVNVTLNRTESKLDEVQIQAYGTTSQRMTTGNISIVKGSDIAKQPVPNVMLALQARVPGLFVQQNNGVAGGGISLRIQGQNSIGYGNDPLIIIDGVPYSSQMPKFSNSDIVLGENGGNGGNFGSGSPLSFINPQDVESVSVLKDAEATSIYGSRAANGAIIIITKNGKAGKVKLDVDVQEGWSNVTRFMKMMNRRQYLDMRYEAYKNDGVNLSTITSNSTNYDVTLWDTTRETNWQKFYIGGTAKYTNLNASVSGGSSEIQYLLSTTYNRQSTVFPGEYADQKGAVHLSVSANSPNNRFKLRFTNNYTIDDNKLPGVDLTAAANLTEPIAPALFNPDGSLNWAMTPSGVSTLENHPMQYIIYNQYHRKVNSLVTNLLLSYSVLPGLDFKTSFGFTNLTASDFNSSPLAGAKPENVSNFVRRASYGSVASNSWIVEPQVTYKLAKKNLNVDALVGSTFQANKNNSGAYVGTGYVSDALLTNPSAAATIVSDVSNISEYKYNALFGRIQLAARKKYIATFTGRYDGTSRFGEKNKFQSFGSAGLAWIFSEELMLKGKLRFLSFGKLRASIGTTGSDQIGDYQYIGLFGAGSSGNPYQGGSFLLPLGIANPYIQWESTTKVHAGIDLGFINDRIILSASYSRNRSSNQLLLYKLPSTAGRTSVPDNFPATVQNSSFELSLNSKNLTTKKISWTTSLNMTVARNKLLEFPNLSQSSYANTLIVGQSIATQRLLRFGGVDPATGVYKVLDRFGNPTSTPDQANDRTEFVTFFPIYYGGIENLFNTGNFELSFLFQFVKQNTANLLFNNGTSVPPGAFVSGSSNQPVTVFDRWQNVGDHVTIQKYTADYFSATAAQQDLAFASDARNSDASYIRLKNIAIGWTLPSTWLKSAGFKLVKFTLNAQNLLTMTKFKGGDPETPGYSSLPPLRTITFGVQIGL</sequence>
<dbReference type="Gene3D" id="3.55.50.30">
    <property type="match status" value="1"/>
</dbReference>
<dbReference type="EMBL" id="JAACJS010000015">
    <property type="protein sequence ID" value="NCI51342.1"/>
    <property type="molecule type" value="Genomic_DNA"/>
</dbReference>
<dbReference type="Pfam" id="PF13715">
    <property type="entry name" value="CarbopepD_reg_2"/>
    <property type="match status" value="1"/>
</dbReference>
<dbReference type="InterPro" id="IPR036942">
    <property type="entry name" value="Beta-barrel_TonB_sf"/>
</dbReference>
<dbReference type="InterPro" id="IPR023996">
    <property type="entry name" value="TonB-dep_OMP_SusC/RagA"/>
</dbReference>
<proteinExistence type="inferred from homology"/>
<accession>A0ABX0A085</accession>
<dbReference type="Gene3D" id="2.170.130.10">
    <property type="entry name" value="TonB-dependent receptor, plug domain"/>
    <property type="match status" value="1"/>
</dbReference>
<evidence type="ECO:0000256" key="7">
    <source>
        <dbReference type="PROSITE-ProRule" id="PRU01360"/>
    </source>
</evidence>
<organism evidence="9 10">
    <name type="scientific">Sediminibacterium roseum</name>
    <dbReference type="NCBI Taxonomy" id="1978412"/>
    <lineage>
        <taxon>Bacteria</taxon>
        <taxon>Pseudomonadati</taxon>
        <taxon>Bacteroidota</taxon>
        <taxon>Chitinophagia</taxon>
        <taxon>Chitinophagales</taxon>
        <taxon>Chitinophagaceae</taxon>
        <taxon>Sediminibacterium</taxon>
    </lineage>
</organism>
<dbReference type="InterPro" id="IPR037066">
    <property type="entry name" value="Plug_dom_sf"/>
</dbReference>
<keyword evidence="5 7" id="KW-0472">Membrane</keyword>
<evidence type="ECO:0000313" key="9">
    <source>
        <dbReference type="EMBL" id="NCI51342.1"/>
    </source>
</evidence>
<evidence type="ECO:0000256" key="5">
    <source>
        <dbReference type="ARBA" id="ARBA00023136"/>
    </source>
</evidence>
<evidence type="ECO:0000313" key="10">
    <source>
        <dbReference type="Proteomes" id="UP000753802"/>
    </source>
</evidence>
<dbReference type="NCBIfam" id="TIGR04056">
    <property type="entry name" value="OMP_RagA_SusC"/>
    <property type="match status" value="1"/>
</dbReference>
<dbReference type="Gene3D" id="2.40.170.20">
    <property type="entry name" value="TonB-dependent receptor, beta-barrel domain"/>
    <property type="match status" value="1"/>
</dbReference>
<evidence type="ECO:0000256" key="1">
    <source>
        <dbReference type="ARBA" id="ARBA00004571"/>
    </source>
</evidence>
<keyword evidence="4 7" id="KW-0812">Transmembrane</keyword>
<dbReference type="SUPFAM" id="SSF56935">
    <property type="entry name" value="Porins"/>
    <property type="match status" value="1"/>
</dbReference>
<reference evidence="9 10" key="1">
    <citation type="submission" date="2020-01" db="EMBL/GenBank/DDBJ databases">
        <title>Genome analysis.</title>
        <authorList>
            <person name="Wu S."/>
            <person name="Wang G."/>
        </authorList>
    </citation>
    <scope>NUCLEOTIDE SEQUENCE [LARGE SCALE GENOMIC DNA]</scope>
    <source>
        <strain evidence="9 10">SYL130</strain>
    </source>
</reference>
<dbReference type="NCBIfam" id="TIGR04057">
    <property type="entry name" value="SusC_RagA_signa"/>
    <property type="match status" value="1"/>
</dbReference>
<dbReference type="InterPro" id="IPR012910">
    <property type="entry name" value="Plug_dom"/>
</dbReference>
<protein>
    <submittedName>
        <fullName evidence="9">SusC/RagA family TonB-linked outer membrane protein</fullName>
    </submittedName>
</protein>
<evidence type="ECO:0000259" key="8">
    <source>
        <dbReference type="SMART" id="SM00965"/>
    </source>
</evidence>
<evidence type="ECO:0000256" key="4">
    <source>
        <dbReference type="ARBA" id="ARBA00022692"/>
    </source>
</evidence>
<keyword evidence="6 7" id="KW-0998">Cell outer membrane</keyword>
<dbReference type="RefSeq" id="WP_161819627.1">
    <property type="nucleotide sequence ID" value="NZ_JAACJS010000015.1"/>
</dbReference>
<evidence type="ECO:0000256" key="3">
    <source>
        <dbReference type="ARBA" id="ARBA00022452"/>
    </source>
</evidence>
<keyword evidence="10" id="KW-1185">Reference proteome</keyword>
<dbReference type="PROSITE" id="PS52016">
    <property type="entry name" value="TONB_DEPENDENT_REC_3"/>
    <property type="match status" value="1"/>
</dbReference>
<evidence type="ECO:0000256" key="2">
    <source>
        <dbReference type="ARBA" id="ARBA00022448"/>
    </source>
</evidence>
<dbReference type="Pfam" id="PF07715">
    <property type="entry name" value="Plug"/>
    <property type="match status" value="1"/>
</dbReference>
<dbReference type="Gene3D" id="2.60.40.1120">
    <property type="entry name" value="Carboxypeptidase-like, regulatory domain"/>
    <property type="match status" value="1"/>
</dbReference>
<comment type="caution">
    <text evidence="9">The sequence shown here is derived from an EMBL/GenBank/DDBJ whole genome shotgun (WGS) entry which is preliminary data.</text>
</comment>
<gene>
    <name evidence="9" type="ORF">GWC95_15545</name>
</gene>
<dbReference type="InterPro" id="IPR023997">
    <property type="entry name" value="TonB-dep_OMP_SusC/RagA_CS"/>
</dbReference>
<comment type="subcellular location">
    <subcellularLocation>
        <location evidence="1 7">Cell outer membrane</location>
        <topology evidence="1 7">Multi-pass membrane protein</topology>
    </subcellularLocation>
</comment>
<name>A0ABX0A085_9BACT</name>
<evidence type="ECO:0000256" key="6">
    <source>
        <dbReference type="ARBA" id="ARBA00023237"/>
    </source>
</evidence>
<comment type="similarity">
    <text evidence="7">Belongs to the TonB-dependent receptor family.</text>
</comment>
<dbReference type="SUPFAM" id="SSF49464">
    <property type="entry name" value="Carboxypeptidase regulatory domain-like"/>
    <property type="match status" value="1"/>
</dbReference>
<dbReference type="SMART" id="SM00965">
    <property type="entry name" value="STN"/>
    <property type="match status" value="1"/>
</dbReference>
<keyword evidence="3 7" id="KW-1134">Transmembrane beta strand</keyword>
<dbReference type="Pfam" id="PF07660">
    <property type="entry name" value="STN"/>
    <property type="match status" value="1"/>
</dbReference>
<feature type="domain" description="Secretin/TonB short N-terminal" evidence="8">
    <location>
        <begin position="61"/>
        <end position="112"/>
    </location>
</feature>
<dbReference type="InterPro" id="IPR008969">
    <property type="entry name" value="CarboxyPept-like_regulatory"/>
</dbReference>
<dbReference type="InterPro" id="IPR011662">
    <property type="entry name" value="Secretin/TonB_short_N"/>
</dbReference>
<dbReference type="Proteomes" id="UP000753802">
    <property type="component" value="Unassembled WGS sequence"/>
</dbReference>
<dbReference type="InterPro" id="IPR039426">
    <property type="entry name" value="TonB-dep_rcpt-like"/>
</dbReference>
<keyword evidence="2 7" id="KW-0813">Transport</keyword>